<dbReference type="OrthoDB" id="9774653at2"/>
<sequence>MPTTSRLIIDPPLKGAWNMAVDEALLDSVADGGAPALRLYRWSEPTLSLGYFQPYADRRQLPEAEGLTVVRRSSGGGALVHHHELTYSLALPEGSPALAAAAEPLNLAAHRLLIGAISEYARERGATLALRLHDDPKVPPAPPPASEPFLCFLRRSEGDLLSPPAEGPGSDVLWKICGSAQRKRRGAVLQHGGVLLAASPHAPQLPGLRELGLAEIDKARLQSLMQKGLGQLLPSAGVVSELTPEEHAEAIRLETSRFSDRGWIERR</sequence>
<evidence type="ECO:0000313" key="3">
    <source>
        <dbReference type="Proteomes" id="UP000315440"/>
    </source>
</evidence>
<accession>A0A5C5ZGD1</accession>
<dbReference type="AlphaFoldDB" id="A0A5C5ZGD1"/>
<dbReference type="Proteomes" id="UP000315440">
    <property type="component" value="Unassembled WGS sequence"/>
</dbReference>
<dbReference type="PANTHER" id="PTHR43679:SF2">
    <property type="entry name" value="OCTANOYL-[GCVH]:PROTEIN N-OCTANOYLTRANSFERASE"/>
    <property type="match status" value="1"/>
</dbReference>
<name>A0A5C5ZGD1_9BACT</name>
<dbReference type="InterPro" id="IPR045864">
    <property type="entry name" value="aa-tRNA-synth_II/BPL/LPL"/>
</dbReference>
<dbReference type="EMBL" id="SJPQ01000005">
    <property type="protein sequence ID" value="TWT86276.1"/>
    <property type="molecule type" value="Genomic_DNA"/>
</dbReference>
<proteinExistence type="predicted"/>
<dbReference type="EC" id="2.3.1.181" evidence="2"/>
<keyword evidence="2" id="KW-0808">Transferase</keyword>
<keyword evidence="2" id="KW-0012">Acyltransferase</keyword>
<dbReference type="Pfam" id="PF21948">
    <property type="entry name" value="LplA-B_cat"/>
    <property type="match status" value="1"/>
</dbReference>
<dbReference type="RefSeq" id="WP_146403269.1">
    <property type="nucleotide sequence ID" value="NZ_SJPQ01000005.1"/>
</dbReference>
<keyword evidence="3" id="KW-1185">Reference proteome</keyword>
<dbReference type="PROSITE" id="PS51733">
    <property type="entry name" value="BPL_LPL_CATALYTIC"/>
    <property type="match status" value="1"/>
</dbReference>
<dbReference type="PANTHER" id="PTHR43679">
    <property type="entry name" value="OCTANOYLTRANSFERASE LIPM-RELATED"/>
    <property type="match status" value="1"/>
</dbReference>
<evidence type="ECO:0000259" key="1">
    <source>
        <dbReference type="PROSITE" id="PS51733"/>
    </source>
</evidence>
<dbReference type="InterPro" id="IPR050664">
    <property type="entry name" value="Octanoyltrans_LipM/LipL"/>
</dbReference>
<reference evidence="2 3" key="1">
    <citation type="submission" date="2019-02" db="EMBL/GenBank/DDBJ databases">
        <title>Deep-cultivation of Planctomycetes and their phenomic and genomic characterization uncovers novel biology.</title>
        <authorList>
            <person name="Wiegand S."/>
            <person name="Jogler M."/>
            <person name="Boedeker C."/>
            <person name="Pinto D."/>
            <person name="Vollmers J."/>
            <person name="Rivas-Marin E."/>
            <person name="Kohn T."/>
            <person name="Peeters S.H."/>
            <person name="Heuer A."/>
            <person name="Rast P."/>
            <person name="Oberbeckmann S."/>
            <person name="Bunk B."/>
            <person name="Jeske O."/>
            <person name="Meyerdierks A."/>
            <person name="Storesund J.E."/>
            <person name="Kallscheuer N."/>
            <person name="Luecker S."/>
            <person name="Lage O.M."/>
            <person name="Pohl T."/>
            <person name="Merkel B.J."/>
            <person name="Hornburger P."/>
            <person name="Mueller R.-W."/>
            <person name="Bruemmer F."/>
            <person name="Labrenz M."/>
            <person name="Spormann A.M."/>
            <person name="Op Den Camp H."/>
            <person name="Overmann J."/>
            <person name="Amann R."/>
            <person name="Jetten M.S.M."/>
            <person name="Mascher T."/>
            <person name="Medema M.H."/>
            <person name="Devos D.P."/>
            <person name="Kaster A.-K."/>
            <person name="Ovreas L."/>
            <person name="Rohde M."/>
            <person name="Galperin M.Y."/>
            <person name="Jogler C."/>
        </authorList>
    </citation>
    <scope>NUCLEOTIDE SEQUENCE [LARGE SCALE GENOMIC DNA]</scope>
    <source>
        <strain evidence="2 3">Mal64</strain>
    </source>
</reference>
<dbReference type="Gene3D" id="3.30.930.10">
    <property type="entry name" value="Bira Bifunctional Protein, Domain 2"/>
    <property type="match status" value="1"/>
</dbReference>
<evidence type="ECO:0000313" key="2">
    <source>
        <dbReference type="EMBL" id="TWT86276.1"/>
    </source>
</evidence>
<dbReference type="GO" id="GO:0033819">
    <property type="term" value="F:lipoyl(octanoyl) transferase activity"/>
    <property type="evidence" value="ECO:0007669"/>
    <property type="project" value="UniProtKB-EC"/>
</dbReference>
<feature type="domain" description="BPL/LPL catalytic" evidence="1">
    <location>
        <begin position="31"/>
        <end position="237"/>
    </location>
</feature>
<comment type="caution">
    <text evidence="2">The sequence shown here is derived from an EMBL/GenBank/DDBJ whole genome shotgun (WGS) entry which is preliminary data.</text>
</comment>
<dbReference type="InterPro" id="IPR004143">
    <property type="entry name" value="BPL_LPL_catalytic"/>
</dbReference>
<protein>
    <submittedName>
        <fullName evidence="2">Octanoyltransferase LipM</fullName>
        <ecNumber evidence="2">2.3.1.181</ecNumber>
    </submittedName>
</protein>
<dbReference type="SUPFAM" id="SSF55681">
    <property type="entry name" value="Class II aaRS and biotin synthetases"/>
    <property type="match status" value="1"/>
</dbReference>
<gene>
    <name evidence="2" type="primary">lipM</name>
    <name evidence="2" type="ORF">Mal64_38160</name>
</gene>
<organism evidence="2 3">
    <name type="scientific">Pseudobythopirellula maris</name>
    <dbReference type="NCBI Taxonomy" id="2527991"/>
    <lineage>
        <taxon>Bacteria</taxon>
        <taxon>Pseudomonadati</taxon>
        <taxon>Planctomycetota</taxon>
        <taxon>Planctomycetia</taxon>
        <taxon>Pirellulales</taxon>
        <taxon>Lacipirellulaceae</taxon>
        <taxon>Pseudobythopirellula</taxon>
    </lineage>
</organism>